<dbReference type="eggNOG" id="ENOG502ZB6B">
    <property type="taxonomic scope" value="Bacteria"/>
</dbReference>
<feature type="transmembrane region" description="Helical" evidence="1">
    <location>
        <begin position="7"/>
        <end position="24"/>
    </location>
</feature>
<feature type="transmembrane region" description="Helical" evidence="1">
    <location>
        <begin position="353"/>
        <end position="372"/>
    </location>
</feature>
<feature type="transmembrane region" description="Helical" evidence="1">
    <location>
        <begin position="30"/>
        <end position="47"/>
    </location>
</feature>
<organism evidence="2 3">
    <name type="scientific">Eubacterium cellulosolvens (strain ATCC 43171 / JCM 9499 / 6)</name>
    <name type="common">Cillobacterium cellulosolvens</name>
    <dbReference type="NCBI Taxonomy" id="633697"/>
    <lineage>
        <taxon>Bacteria</taxon>
        <taxon>Bacillati</taxon>
        <taxon>Bacillota</taxon>
        <taxon>Clostridia</taxon>
        <taxon>Eubacteriales</taxon>
        <taxon>Eubacteriaceae</taxon>
        <taxon>Eubacterium</taxon>
    </lineage>
</organism>
<dbReference type="STRING" id="633697.EubceDRAFT1_0086"/>
<evidence type="ECO:0008006" key="4">
    <source>
        <dbReference type="Google" id="ProtNLM"/>
    </source>
</evidence>
<dbReference type="AlphaFoldDB" id="I5AQ79"/>
<feature type="transmembrane region" description="Helical" evidence="1">
    <location>
        <begin position="379"/>
        <end position="400"/>
    </location>
</feature>
<protein>
    <recommendedName>
        <fullName evidence="4">Glycosyltransferase RgtA/B/C/D-like domain-containing protein</fullName>
    </recommendedName>
</protein>
<feature type="transmembrane region" description="Helical" evidence="1">
    <location>
        <begin position="144"/>
        <end position="164"/>
    </location>
</feature>
<dbReference type="OrthoDB" id="3199357at2"/>
<evidence type="ECO:0000256" key="1">
    <source>
        <dbReference type="SAM" id="Phobius"/>
    </source>
</evidence>
<evidence type="ECO:0000313" key="2">
    <source>
        <dbReference type="EMBL" id="EIM55952.1"/>
    </source>
</evidence>
<feature type="transmembrane region" description="Helical" evidence="1">
    <location>
        <begin position="170"/>
        <end position="189"/>
    </location>
</feature>
<evidence type="ECO:0000313" key="3">
    <source>
        <dbReference type="Proteomes" id="UP000005753"/>
    </source>
</evidence>
<feature type="transmembrane region" description="Helical" evidence="1">
    <location>
        <begin position="438"/>
        <end position="458"/>
    </location>
</feature>
<keyword evidence="3" id="KW-1185">Reference proteome</keyword>
<keyword evidence="1" id="KW-1133">Transmembrane helix</keyword>
<reference evidence="2 3" key="1">
    <citation type="submission" date="2010-08" db="EMBL/GenBank/DDBJ databases">
        <authorList>
            <consortium name="US DOE Joint Genome Institute (JGI-PGF)"/>
            <person name="Lucas S."/>
            <person name="Copeland A."/>
            <person name="Lapidus A."/>
            <person name="Cheng J.-F."/>
            <person name="Bruce D."/>
            <person name="Goodwin L."/>
            <person name="Pitluck S."/>
            <person name="Land M.L."/>
            <person name="Hauser L."/>
            <person name="Chang Y.-J."/>
            <person name="Anderson I.J."/>
            <person name="Johnson E."/>
            <person name="Mulhopadhyay B."/>
            <person name="Kyrpides N."/>
            <person name="Woyke T.J."/>
        </authorList>
    </citation>
    <scope>NUCLEOTIDE SEQUENCE [LARGE SCALE GENOMIC DNA]</scope>
    <source>
        <strain evidence="2 3">6</strain>
    </source>
</reference>
<accession>I5AQ79</accession>
<dbReference type="Proteomes" id="UP000005753">
    <property type="component" value="Chromosome"/>
</dbReference>
<keyword evidence="1" id="KW-0812">Transmembrane</keyword>
<gene>
    <name evidence="2" type="ORF">EubceDRAFT1_0086</name>
</gene>
<feature type="transmembrane region" description="Helical" evidence="1">
    <location>
        <begin position="406"/>
        <end position="426"/>
    </location>
</feature>
<proteinExistence type="predicted"/>
<feature type="transmembrane region" description="Helical" evidence="1">
    <location>
        <begin position="59"/>
        <end position="79"/>
    </location>
</feature>
<reference evidence="2 3" key="2">
    <citation type="submission" date="2012-02" db="EMBL/GenBank/DDBJ databases">
        <title>Improved High-Quality Draft sequence of Eubacterium cellulosolvens 6.</title>
        <authorList>
            <consortium name="US DOE Joint Genome Institute"/>
            <person name="Lucas S."/>
            <person name="Han J."/>
            <person name="Lapidus A."/>
            <person name="Cheng J.-F."/>
            <person name="Goodwin L."/>
            <person name="Pitluck S."/>
            <person name="Peters L."/>
            <person name="Mikhailova N."/>
            <person name="Gu W."/>
            <person name="Detter J.C."/>
            <person name="Han C."/>
            <person name="Tapia R."/>
            <person name="Land M."/>
            <person name="Hauser L."/>
            <person name="Kyrpides N."/>
            <person name="Ivanova N."/>
            <person name="Pagani I."/>
            <person name="Johnson E."/>
            <person name="Mukhopadhyay B."/>
            <person name="Anderson I."/>
            <person name="Woyke T."/>
        </authorList>
    </citation>
    <scope>NUCLEOTIDE SEQUENCE [LARGE SCALE GENOMIC DNA]</scope>
    <source>
        <strain evidence="2 3">6</strain>
    </source>
</reference>
<feature type="transmembrane region" description="Helical" evidence="1">
    <location>
        <begin position="252"/>
        <end position="284"/>
    </location>
</feature>
<feature type="transmembrane region" description="Helical" evidence="1">
    <location>
        <begin position="225"/>
        <end position="246"/>
    </location>
</feature>
<name>I5AQ79_EUBC6</name>
<keyword evidence="1" id="KW-0472">Membrane</keyword>
<feature type="transmembrane region" description="Helical" evidence="1">
    <location>
        <begin position="305"/>
        <end position="330"/>
    </location>
</feature>
<dbReference type="EMBL" id="CM001487">
    <property type="protein sequence ID" value="EIM55952.1"/>
    <property type="molecule type" value="Genomic_DNA"/>
</dbReference>
<dbReference type="HOGENOM" id="CLU_038126_0_0_9"/>
<sequence length="521" mass="60037">MRIDRKWLFTAGMAYIYLPMFFFILGWTKLILAVPTILICLFYFFRLRKEANDSYEDITVRWPVLLAVSVLFILIGYYAGYGRFINQPADWTKHNAILHDLAERNWPVLYSNKGEHSMLTYYIGQYILPSLAGKIFHSARIAELALYIWNVIGIVLVYLNVLLFTRATHVLKQLAFAGSFPFFSLPLWLSEIVLKLMTKYNSAGDGQWFFCADGIQLQYSNNYTLLKWVFPQTIPIWLMLIVFLLNKEKIKYYVFLLTPVLLFGTLTFLGILPLAAVGALKPLFAPGDETNGHRVTGMKARVKSWLYQLVSPANLTVFFSLGMLTVLYLLGNVTGAKPAELGLKVMPYTSESIVLYLVFTAVLVLPYAFILFRRHKQDWTFYVSIASLLVLPLFKMGLYNDLTMRASIPALFILMIYVIDDLFLRLEKLQNRKNIRQTILDAAALLATLALLTIGARYPLAEMLWIARSENYTALGSGDEWNTLEKFANRSLENVDADVRFNYYTYDLDNSFFYRYLIKTR</sequence>